<keyword evidence="2" id="KW-0812">Transmembrane</keyword>
<keyword evidence="2" id="KW-1133">Transmembrane helix</keyword>
<dbReference type="EMBL" id="WBJY01000001">
    <property type="protein sequence ID" value="KAB1649075.1"/>
    <property type="molecule type" value="Genomic_DNA"/>
</dbReference>
<reference evidence="3 4" key="1">
    <citation type="submission" date="2019-09" db="EMBL/GenBank/DDBJ databases">
        <title>Phylogeny of genus Pseudoclavibacter and closely related genus.</title>
        <authorList>
            <person name="Li Y."/>
        </authorList>
    </citation>
    <scope>NUCLEOTIDE SEQUENCE [LARGE SCALE GENOMIC DNA]</scope>
    <source>
        <strain evidence="3 4">EGI 60007</strain>
    </source>
</reference>
<name>A0A6H9WQK9_9MICO</name>
<keyword evidence="4" id="KW-1185">Reference proteome</keyword>
<evidence type="ECO:0000313" key="4">
    <source>
        <dbReference type="Proteomes" id="UP000431744"/>
    </source>
</evidence>
<protein>
    <recommendedName>
        <fullName evidence="5">Potassium transporter Trk</fullName>
    </recommendedName>
</protein>
<sequence length="134" mass="14466">MPARDDDTTPRGIDEPGVEAELDHASEPDDASEPEAPVELPARVSRQARMGRFLGLGAIVGLLLAVGLTLLWPDDPSFLPPNPELQFTELQVFGFLAVYLVPICLGLGGLIGYFLGRAAEKRSRTEIVIARNAE</sequence>
<feature type="transmembrane region" description="Helical" evidence="2">
    <location>
        <begin position="53"/>
        <end position="72"/>
    </location>
</feature>
<comment type="caution">
    <text evidence="3">The sequence shown here is derived from an EMBL/GenBank/DDBJ whole genome shotgun (WGS) entry which is preliminary data.</text>
</comment>
<dbReference type="AlphaFoldDB" id="A0A6H9WQK9"/>
<accession>A0A6H9WQK9</accession>
<evidence type="ECO:0000313" key="3">
    <source>
        <dbReference type="EMBL" id="KAB1649075.1"/>
    </source>
</evidence>
<dbReference type="OrthoDB" id="9970148at2"/>
<evidence type="ECO:0008006" key="5">
    <source>
        <dbReference type="Google" id="ProtNLM"/>
    </source>
</evidence>
<organism evidence="3 4">
    <name type="scientific">Pseudoclavibacter endophyticus</name>
    <dbReference type="NCBI Taxonomy" id="1778590"/>
    <lineage>
        <taxon>Bacteria</taxon>
        <taxon>Bacillati</taxon>
        <taxon>Actinomycetota</taxon>
        <taxon>Actinomycetes</taxon>
        <taxon>Micrococcales</taxon>
        <taxon>Microbacteriaceae</taxon>
        <taxon>Pseudoclavibacter</taxon>
    </lineage>
</organism>
<evidence type="ECO:0000256" key="2">
    <source>
        <dbReference type="SAM" id="Phobius"/>
    </source>
</evidence>
<feature type="region of interest" description="Disordered" evidence="1">
    <location>
        <begin position="1"/>
        <end position="38"/>
    </location>
</feature>
<proteinExistence type="predicted"/>
<evidence type="ECO:0000256" key="1">
    <source>
        <dbReference type="SAM" id="MobiDB-lite"/>
    </source>
</evidence>
<dbReference type="Proteomes" id="UP000431744">
    <property type="component" value="Unassembled WGS sequence"/>
</dbReference>
<feature type="compositionally biased region" description="Basic and acidic residues" evidence="1">
    <location>
        <begin position="1"/>
        <end position="14"/>
    </location>
</feature>
<gene>
    <name evidence="3" type="ORF">F8O04_01985</name>
</gene>
<dbReference type="RefSeq" id="WP_158027653.1">
    <property type="nucleotide sequence ID" value="NZ_BMHG01000001.1"/>
</dbReference>
<keyword evidence="2" id="KW-0472">Membrane</keyword>
<feature type="transmembrane region" description="Helical" evidence="2">
    <location>
        <begin position="92"/>
        <end position="115"/>
    </location>
</feature>